<protein>
    <submittedName>
        <fullName evidence="1">Uncharacterized protein</fullName>
    </submittedName>
</protein>
<feature type="non-terminal residue" evidence="1">
    <location>
        <position position="49"/>
    </location>
</feature>
<reference evidence="1" key="1">
    <citation type="submission" date="2021-02" db="EMBL/GenBank/DDBJ databases">
        <authorList>
            <person name="Nowell W R."/>
        </authorList>
    </citation>
    <scope>NUCLEOTIDE SEQUENCE</scope>
</reference>
<sequence>MLENQNRFLDDEFRRQLDKIVQEKNDQINGLIRIIDQASLQSTQIKTSI</sequence>
<dbReference type="AlphaFoldDB" id="A0A8S3BV44"/>
<accession>A0A8S3BV44</accession>
<organism evidence="1 2">
    <name type="scientific">Rotaria magnacalcarata</name>
    <dbReference type="NCBI Taxonomy" id="392030"/>
    <lineage>
        <taxon>Eukaryota</taxon>
        <taxon>Metazoa</taxon>
        <taxon>Spiralia</taxon>
        <taxon>Gnathifera</taxon>
        <taxon>Rotifera</taxon>
        <taxon>Eurotatoria</taxon>
        <taxon>Bdelloidea</taxon>
        <taxon>Philodinida</taxon>
        <taxon>Philodinidae</taxon>
        <taxon>Rotaria</taxon>
    </lineage>
</organism>
<dbReference type="Proteomes" id="UP000676336">
    <property type="component" value="Unassembled WGS sequence"/>
</dbReference>
<evidence type="ECO:0000313" key="2">
    <source>
        <dbReference type="Proteomes" id="UP000676336"/>
    </source>
</evidence>
<proteinExistence type="predicted"/>
<evidence type="ECO:0000313" key="1">
    <source>
        <dbReference type="EMBL" id="CAF4839241.1"/>
    </source>
</evidence>
<name>A0A8S3BV44_9BILA</name>
<dbReference type="EMBL" id="CAJOBI010157876">
    <property type="protein sequence ID" value="CAF4839241.1"/>
    <property type="molecule type" value="Genomic_DNA"/>
</dbReference>
<comment type="caution">
    <text evidence="1">The sequence shown here is derived from an EMBL/GenBank/DDBJ whole genome shotgun (WGS) entry which is preliminary data.</text>
</comment>
<gene>
    <name evidence="1" type="ORF">SMN809_LOCUS48855</name>
</gene>